<evidence type="ECO:0000313" key="3">
    <source>
        <dbReference type="Proteomes" id="UP000523079"/>
    </source>
</evidence>
<proteinExistence type="predicted"/>
<comment type="caution">
    <text evidence="2">The sequence shown here is derived from an EMBL/GenBank/DDBJ whole genome shotgun (WGS) entry which is preliminary data.</text>
</comment>
<dbReference type="InterPro" id="IPR006439">
    <property type="entry name" value="HAD-SF_hydro_IA"/>
</dbReference>
<evidence type="ECO:0000256" key="1">
    <source>
        <dbReference type="SAM" id="MobiDB-lite"/>
    </source>
</evidence>
<keyword evidence="3" id="KW-1185">Reference proteome</keyword>
<dbReference type="SFLD" id="SFLDG01129">
    <property type="entry name" value="C1.5:_HAD__Beta-PGM__Phosphata"/>
    <property type="match status" value="1"/>
</dbReference>
<dbReference type="InterPro" id="IPR023198">
    <property type="entry name" value="PGP-like_dom2"/>
</dbReference>
<sequence>MTTDSASSAATPTTLPTTTPTATSRPAAALWDFDGTLVDTEPIWIAAEYDLIGGLGGEWNDEHAHQLVGNSLLESGAYIANAIGRPDLEPAWIVDQLITQVVDHIRTHPIPWRPGALELLSALREAGIRCALVSASYRVLLDAAIARLPEGTFEVSVAGDEVTEGKPHPEPYVTAARLLDVDPRACVVFEDSPPGAQSGNAAGAMVVGIEHIVPLPRAPRRVVVDTLAGMDVPALLGLVERLAADTDA</sequence>
<organism evidence="2 3">
    <name type="scientific">Microlunatus kandeliicorticis</name>
    <dbReference type="NCBI Taxonomy" id="1759536"/>
    <lineage>
        <taxon>Bacteria</taxon>
        <taxon>Bacillati</taxon>
        <taxon>Actinomycetota</taxon>
        <taxon>Actinomycetes</taxon>
        <taxon>Propionibacteriales</taxon>
        <taxon>Propionibacteriaceae</taxon>
        <taxon>Microlunatus</taxon>
    </lineage>
</organism>
<dbReference type="Proteomes" id="UP000523079">
    <property type="component" value="Unassembled WGS sequence"/>
</dbReference>
<dbReference type="EMBL" id="JACGWT010000004">
    <property type="protein sequence ID" value="MBA8795068.1"/>
    <property type="molecule type" value="Genomic_DNA"/>
</dbReference>
<dbReference type="AlphaFoldDB" id="A0A7W3ITP4"/>
<protein>
    <submittedName>
        <fullName evidence="2">HAD superfamily hydrolase (TIGR01509 family)</fullName>
    </submittedName>
</protein>
<accession>A0A7W3ITP4</accession>
<dbReference type="NCBIfam" id="TIGR01509">
    <property type="entry name" value="HAD-SF-IA-v3"/>
    <property type="match status" value="1"/>
</dbReference>
<dbReference type="SUPFAM" id="SSF56784">
    <property type="entry name" value="HAD-like"/>
    <property type="match status" value="1"/>
</dbReference>
<keyword evidence="2" id="KW-0378">Hydrolase</keyword>
<gene>
    <name evidence="2" type="ORF">FHX74_002696</name>
</gene>
<dbReference type="InterPro" id="IPR036412">
    <property type="entry name" value="HAD-like_sf"/>
</dbReference>
<dbReference type="SFLD" id="SFLDS00003">
    <property type="entry name" value="Haloacid_Dehalogenase"/>
    <property type="match status" value="1"/>
</dbReference>
<dbReference type="Gene3D" id="1.10.150.240">
    <property type="entry name" value="Putative phosphatase, domain 2"/>
    <property type="match status" value="1"/>
</dbReference>
<name>A0A7W3ITP4_9ACTN</name>
<dbReference type="PANTHER" id="PTHR18901">
    <property type="entry name" value="2-DEOXYGLUCOSE-6-PHOSPHATE PHOSPHATASE 2"/>
    <property type="match status" value="1"/>
</dbReference>
<dbReference type="CDD" id="cd07505">
    <property type="entry name" value="HAD_BPGM-like"/>
    <property type="match status" value="1"/>
</dbReference>
<dbReference type="PANTHER" id="PTHR18901:SF38">
    <property type="entry name" value="PSEUDOURIDINE-5'-PHOSPHATASE"/>
    <property type="match status" value="1"/>
</dbReference>
<reference evidence="2 3" key="1">
    <citation type="submission" date="2020-07" db="EMBL/GenBank/DDBJ databases">
        <title>Sequencing the genomes of 1000 actinobacteria strains.</title>
        <authorList>
            <person name="Klenk H.-P."/>
        </authorList>
    </citation>
    <scope>NUCLEOTIDE SEQUENCE [LARGE SCALE GENOMIC DNA]</scope>
    <source>
        <strain evidence="2 3">DSM 100723</strain>
    </source>
</reference>
<dbReference type="Gene3D" id="3.40.50.1000">
    <property type="entry name" value="HAD superfamily/HAD-like"/>
    <property type="match status" value="1"/>
</dbReference>
<dbReference type="Pfam" id="PF00702">
    <property type="entry name" value="Hydrolase"/>
    <property type="match status" value="1"/>
</dbReference>
<evidence type="ECO:0000313" key="2">
    <source>
        <dbReference type="EMBL" id="MBA8795068.1"/>
    </source>
</evidence>
<dbReference type="GO" id="GO:0016787">
    <property type="term" value="F:hydrolase activity"/>
    <property type="evidence" value="ECO:0007669"/>
    <property type="project" value="UniProtKB-KW"/>
</dbReference>
<feature type="region of interest" description="Disordered" evidence="1">
    <location>
        <begin position="1"/>
        <end position="23"/>
    </location>
</feature>
<dbReference type="RefSeq" id="WP_182560677.1">
    <property type="nucleotide sequence ID" value="NZ_JACGWT010000004.1"/>
</dbReference>
<dbReference type="InterPro" id="IPR023214">
    <property type="entry name" value="HAD_sf"/>
</dbReference>